<dbReference type="AlphaFoldDB" id="A0A839QN27"/>
<evidence type="ECO:0000313" key="1">
    <source>
        <dbReference type="EMBL" id="MBB2997307.1"/>
    </source>
</evidence>
<dbReference type="InterPro" id="IPR019004">
    <property type="entry name" value="YqeY/Aim41"/>
</dbReference>
<protein>
    <recommendedName>
        <fullName evidence="3">Glutamyl-tRNA amidotransferase</fullName>
    </recommendedName>
</protein>
<organism evidence="1 2">
    <name type="scientific">Paeniglutamicibacter cryotolerans</name>
    <dbReference type="NCBI Taxonomy" id="670079"/>
    <lineage>
        <taxon>Bacteria</taxon>
        <taxon>Bacillati</taxon>
        <taxon>Actinomycetota</taxon>
        <taxon>Actinomycetes</taxon>
        <taxon>Micrococcales</taxon>
        <taxon>Micrococcaceae</taxon>
        <taxon>Paeniglutamicibacter</taxon>
    </lineage>
</organism>
<dbReference type="SUPFAM" id="SSF89095">
    <property type="entry name" value="GatB/YqeY motif"/>
    <property type="match status" value="1"/>
</dbReference>
<proteinExistence type="predicted"/>
<dbReference type="RefSeq" id="WP_183512854.1">
    <property type="nucleotide sequence ID" value="NZ_BAABGK010000018.1"/>
</dbReference>
<dbReference type="Proteomes" id="UP000523000">
    <property type="component" value="Unassembled WGS sequence"/>
</dbReference>
<name>A0A839QN27_9MICC</name>
<reference evidence="1 2" key="1">
    <citation type="submission" date="2020-08" db="EMBL/GenBank/DDBJ databases">
        <title>Sequencing the genomes of 1000 actinobacteria strains.</title>
        <authorList>
            <person name="Klenk H.-P."/>
        </authorList>
    </citation>
    <scope>NUCLEOTIDE SEQUENCE [LARGE SCALE GENOMIC DNA]</scope>
    <source>
        <strain evidence="1 2">DSM 22826</strain>
    </source>
</reference>
<dbReference type="Pfam" id="PF09424">
    <property type="entry name" value="YqeY"/>
    <property type="match status" value="1"/>
</dbReference>
<dbReference type="Gene3D" id="1.10.10.410">
    <property type="match status" value="1"/>
</dbReference>
<dbReference type="PANTHER" id="PTHR28055">
    <property type="entry name" value="ALTERED INHERITANCE OF MITOCHONDRIA PROTEIN 41, MITOCHONDRIAL"/>
    <property type="match status" value="1"/>
</dbReference>
<evidence type="ECO:0000313" key="2">
    <source>
        <dbReference type="Proteomes" id="UP000523000"/>
    </source>
</evidence>
<dbReference type="InterPro" id="IPR023168">
    <property type="entry name" value="GatB_Yqey_C_2"/>
</dbReference>
<comment type="caution">
    <text evidence="1">The sequence shown here is derived from an EMBL/GenBank/DDBJ whole genome shotgun (WGS) entry which is preliminary data.</text>
</comment>
<dbReference type="Gene3D" id="1.10.1510.10">
    <property type="entry name" value="Uncharacterised protein YqeY/AIM41 PF09424, N-terminal domain"/>
    <property type="match status" value="1"/>
</dbReference>
<keyword evidence="2" id="KW-1185">Reference proteome</keyword>
<dbReference type="GO" id="GO:0016884">
    <property type="term" value="F:carbon-nitrogen ligase activity, with glutamine as amido-N-donor"/>
    <property type="evidence" value="ECO:0007669"/>
    <property type="project" value="InterPro"/>
</dbReference>
<gene>
    <name evidence="1" type="ORF">E9229_003554</name>
</gene>
<dbReference type="EMBL" id="JACHVS010000002">
    <property type="protein sequence ID" value="MBB2997307.1"/>
    <property type="molecule type" value="Genomic_DNA"/>
</dbReference>
<dbReference type="InterPro" id="IPR042184">
    <property type="entry name" value="YqeY/Aim41_N"/>
</dbReference>
<evidence type="ECO:0008006" key="3">
    <source>
        <dbReference type="Google" id="ProtNLM"/>
    </source>
</evidence>
<dbReference type="InterPro" id="IPR003789">
    <property type="entry name" value="Asn/Gln_tRNA_amidoTrase-B-like"/>
</dbReference>
<sequence length="154" mass="16611">MDSLKGRLRADMTSHLKAGNKVELMTVRNLLGEINTREKGGKVPVELDDAAVLSLLQKEAARRRETAVTYVEAGQEDRAATESREAEIIEAYLPAALTEDEAKAIVARAVATLRADGAELGMRQMGSVMKLVTEEVAGRFDGKALSNMVRAAIA</sequence>
<accession>A0A839QN27</accession>
<dbReference type="PANTHER" id="PTHR28055:SF1">
    <property type="entry name" value="ALTERED INHERITANCE OF MITOCHONDRIA PROTEIN 41, MITOCHONDRIAL"/>
    <property type="match status" value="1"/>
</dbReference>